<reference evidence="1" key="1">
    <citation type="journal article" date="2009" name="PLoS Genet.">
        <title>Sequencing, mapping, and analysis of 27,455 maize full-length cDNAs.</title>
        <authorList>
            <person name="Soderlund C."/>
            <person name="Descour A."/>
            <person name="Kudrna D."/>
            <person name="Bomhoff M."/>
            <person name="Boyd L."/>
            <person name="Currie J."/>
            <person name="Angelova A."/>
            <person name="Collura K."/>
            <person name="Wissotski M."/>
            <person name="Ashley E."/>
            <person name="Morrow D."/>
            <person name="Fernandes J."/>
            <person name="Walbot V."/>
            <person name="Yu Y."/>
        </authorList>
    </citation>
    <scope>NUCLEOTIDE SEQUENCE</scope>
    <source>
        <strain evidence="1">B73</strain>
    </source>
</reference>
<reference evidence="1" key="2">
    <citation type="submission" date="2012-06" db="EMBL/GenBank/DDBJ databases">
        <authorList>
            <person name="Yu Y."/>
            <person name="Currie J."/>
            <person name="Lomeli R."/>
            <person name="Angelova A."/>
            <person name="Collura K."/>
            <person name="Wissotski M."/>
            <person name="Campos D."/>
            <person name="Kudrna D."/>
            <person name="Golser W."/>
            <person name="Ashely E."/>
            <person name="Descour A."/>
            <person name="Fernandes J."/>
            <person name="Soderlund C."/>
            <person name="Walbot V."/>
        </authorList>
    </citation>
    <scope>NUCLEOTIDE SEQUENCE</scope>
    <source>
        <strain evidence="1">B73</strain>
    </source>
</reference>
<protein>
    <submittedName>
        <fullName evidence="1">Uncharacterized protein</fullName>
    </submittedName>
</protein>
<accession>C4J187</accession>
<name>C4J187_MAIZE</name>
<evidence type="ECO:0000313" key="1">
    <source>
        <dbReference type="EMBL" id="ACR34937.1"/>
    </source>
</evidence>
<organism evidence="1">
    <name type="scientific">Zea mays</name>
    <name type="common">Maize</name>
    <dbReference type="NCBI Taxonomy" id="4577"/>
    <lineage>
        <taxon>Eukaryota</taxon>
        <taxon>Viridiplantae</taxon>
        <taxon>Streptophyta</taxon>
        <taxon>Embryophyta</taxon>
        <taxon>Tracheophyta</taxon>
        <taxon>Spermatophyta</taxon>
        <taxon>Magnoliopsida</taxon>
        <taxon>Liliopsida</taxon>
        <taxon>Poales</taxon>
        <taxon>Poaceae</taxon>
        <taxon>PACMAD clade</taxon>
        <taxon>Panicoideae</taxon>
        <taxon>Andropogonodae</taxon>
        <taxon>Andropogoneae</taxon>
        <taxon>Tripsacinae</taxon>
        <taxon>Zea</taxon>
    </lineage>
</organism>
<proteinExistence type="evidence at transcript level"/>
<sequence>MCAKGKVKLWPGCCQFF</sequence>
<dbReference type="EMBL" id="BT084584">
    <property type="protein sequence ID" value="ACR34937.1"/>
    <property type="molecule type" value="mRNA"/>
</dbReference>
<dbReference type="AlphaFoldDB" id="C4J187"/>